<name>A0A2G8SA24_9APHY</name>
<dbReference type="AlphaFoldDB" id="A0A2G8SA24"/>
<evidence type="ECO:0000313" key="4">
    <source>
        <dbReference type="Proteomes" id="UP000230002"/>
    </source>
</evidence>
<organism evidence="3 4">
    <name type="scientific">Ganoderma sinense ZZ0214-1</name>
    <dbReference type="NCBI Taxonomy" id="1077348"/>
    <lineage>
        <taxon>Eukaryota</taxon>
        <taxon>Fungi</taxon>
        <taxon>Dikarya</taxon>
        <taxon>Basidiomycota</taxon>
        <taxon>Agaricomycotina</taxon>
        <taxon>Agaricomycetes</taxon>
        <taxon>Polyporales</taxon>
        <taxon>Polyporaceae</taxon>
        <taxon>Ganoderma</taxon>
    </lineage>
</organism>
<feature type="compositionally biased region" description="Polar residues" evidence="1">
    <location>
        <begin position="933"/>
        <end position="947"/>
    </location>
</feature>
<dbReference type="Pfam" id="PF17667">
    <property type="entry name" value="Pkinase_fungal"/>
    <property type="match status" value="2"/>
</dbReference>
<feature type="region of interest" description="Disordered" evidence="1">
    <location>
        <begin position="404"/>
        <end position="431"/>
    </location>
</feature>
<feature type="domain" description="Fungal-type protein kinase" evidence="2">
    <location>
        <begin position="525"/>
        <end position="652"/>
    </location>
</feature>
<feature type="region of interest" description="Disordered" evidence="1">
    <location>
        <begin position="364"/>
        <end position="385"/>
    </location>
</feature>
<evidence type="ECO:0000313" key="3">
    <source>
        <dbReference type="EMBL" id="PIL30438.1"/>
    </source>
</evidence>
<dbReference type="PANTHER" id="PTHR38248">
    <property type="entry name" value="FUNK1 6"/>
    <property type="match status" value="1"/>
</dbReference>
<dbReference type="Proteomes" id="UP000230002">
    <property type="component" value="Unassembled WGS sequence"/>
</dbReference>
<evidence type="ECO:0000259" key="2">
    <source>
        <dbReference type="Pfam" id="PF17667"/>
    </source>
</evidence>
<dbReference type="EMBL" id="AYKW01000015">
    <property type="protein sequence ID" value="PIL30438.1"/>
    <property type="molecule type" value="Genomic_DNA"/>
</dbReference>
<dbReference type="InterPro" id="IPR011009">
    <property type="entry name" value="Kinase-like_dom_sf"/>
</dbReference>
<feature type="compositionally biased region" description="Pro residues" evidence="1">
    <location>
        <begin position="1"/>
        <end position="15"/>
    </location>
</feature>
<feature type="region of interest" description="Disordered" evidence="1">
    <location>
        <begin position="1"/>
        <end position="55"/>
    </location>
</feature>
<evidence type="ECO:0000256" key="1">
    <source>
        <dbReference type="SAM" id="MobiDB-lite"/>
    </source>
</evidence>
<keyword evidence="4" id="KW-1185">Reference proteome</keyword>
<dbReference type="SUPFAM" id="SSF56112">
    <property type="entry name" value="Protein kinase-like (PK-like)"/>
    <property type="match status" value="1"/>
</dbReference>
<dbReference type="InterPro" id="IPR008266">
    <property type="entry name" value="Tyr_kinase_AS"/>
</dbReference>
<feature type="compositionally biased region" description="Low complexity" evidence="1">
    <location>
        <begin position="419"/>
        <end position="430"/>
    </location>
</feature>
<accession>A0A2G8SA24</accession>
<proteinExistence type="predicted"/>
<dbReference type="STRING" id="1077348.A0A2G8SA24"/>
<sequence length="958" mass="106031">MADANTPPPSPPPADPQGTSTVPNPPATPARTDTGFPQHHPHPFNSTPLKPSQNRWFVDPEAGKARRISLVDDTGMGTRFHQLVLNTFNSIIPGDVPSNEVREQFVAPEIQKKMSEHDIDQDYQVCSRRRRVDHGLEALFTPYHKSRGDHGNPEDTCNDIGIYPTTELAQRVTHFIKRDITRSRHKKELEEGSFGRRSWYWMAVLGEVKSENNQTCAFSMVPTALLPPEVAQGAEPYISGNDHGEEGLGQLAEYMHNVLTHQHRCFAYGFYVQGKYARLLYFDRTGALLSEAFDWSETTSLLHDFVWKVAHMTPEQLGYDSTAQVVSESDLDLLRSKMVPDELETLPTEVRQYVLNAFDCTATRPPKTTDGEDSTTKGKKAAKAKAEVPLDEIPIFKLTVTSSDPLPDEAFPDSPAPSVPSTAASTTDTSAPREREFLVGRPHFAAGSLIGRCTRGYIALDIETQTFCFLKDSWRPLVPGRSRPEHLVYERLRSHQIRRIASLICGGDVGGPRAQVTRIQEFMPPEKKHVPRVHYRIVIEEVGIPITEFRNFAELAGVFGHALIAHMAACREAGVLHRDVSVGNILINPLTRSGFLIDWDLSRLLSELGDGPMEPDRTGTWQFRSALSLLYPRKPYRVSDDVESFVHAFRYMVLRFHATKIEGLREHVQGYFEHSSKVGNFRIGGQKKLDYFKSAEPSFEVVDNPKLQALLAEIASKCYGFYELVDRDLMKSKYGIPNDTVASEGSQQQQTAASSGPLQASAMFDASDETYILQFNDSAGFSFPSQPRAVMKVDACDIENGFLSIQSHLLMLFRKFEGRGQDKHQDQFLLRAGEEPTKVVSKAPSQGIPQMSTSRTHDSTQDFPGSGQAASIAPPSTAATSPPVSESSPAPDSPMAPVSDDAPEPGPAPPSSATQTRQKRKQQDLRAGKGTAAENNGATSGGLSPSKQEPKRPRKGRS</sequence>
<dbReference type="Gene3D" id="1.10.510.10">
    <property type="entry name" value="Transferase(Phosphotransferase) domain 1"/>
    <property type="match status" value="1"/>
</dbReference>
<feature type="domain" description="Fungal-type protein kinase" evidence="2">
    <location>
        <begin position="242"/>
        <end position="323"/>
    </location>
</feature>
<feature type="compositionally biased region" description="Low complexity" evidence="1">
    <location>
        <begin position="869"/>
        <end position="890"/>
    </location>
</feature>
<protein>
    <recommendedName>
        <fullName evidence="2">Fungal-type protein kinase domain-containing protein</fullName>
    </recommendedName>
</protein>
<dbReference type="InterPro" id="IPR040976">
    <property type="entry name" value="Pkinase_fungal"/>
</dbReference>
<feature type="compositionally biased region" description="Polar residues" evidence="1">
    <location>
        <begin position="843"/>
        <end position="854"/>
    </location>
</feature>
<dbReference type="GO" id="GO:0004672">
    <property type="term" value="F:protein kinase activity"/>
    <property type="evidence" value="ECO:0007669"/>
    <property type="project" value="InterPro"/>
</dbReference>
<feature type="compositionally biased region" description="Polar residues" evidence="1">
    <location>
        <begin position="44"/>
        <end position="55"/>
    </location>
</feature>
<comment type="caution">
    <text evidence="3">The sequence shown here is derived from an EMBL/GenBank/DDBJ whole genome shotgun (WGS) entry which is preliminary data.</text>
</comment>
<dbReference type="OrthoDB" id="2802734at2759"/>
<gene>
    <name evidence="3" type="ORF">GSI_07625</name>
</gene>
<feature type="compositionally biased region" description="Basic and acidic residues" evidence="1">
    <location>
        <begin position="367"/>
        <end position="376"/>
    </location>
</feature>
<dbReference type="PROSITE" id="PS00109">
    <property type="entry name" value="PROTEIN_KINASE_TYR"/>
    <property type="match status" value="1"/>
</dbReference>
<reference evidence="3 4" key="1">
    <citation type="journal article" date="2015" name="Sci. Rep.">
        <title>Chromosome-level genome map provides insights into diverse defense mechanisms in the medicinal fungus Ganoderma sinense.</title>
        <authorList>
            <person name="Zhu Y."/>
            <person name="Xu J."/>
            <person name="Sun C."/>
            <person name="Zhou S."/>
            <person name="Xu H."/>
            <person name="Nelson D.R."/>
            <person name="Qian J."/>
            <person name="Song J."/>
            <person name="Luo H."/>
            <person name="Xiang L."/>
            <person name="Li Y."/>
            <person name="Xu Z."/>
            <person name="Ji A."/>
            <person name="Wang L."/>
            <person name="Lu S."/>
            <person name="Hayward A."/>
            <person name="Sun W."/>
            <person name="Li X."/>
            <person name="Schwartz D.C."/>
            <person name="Wang Y."/>
            <person name="Chen S."/>
        </authorList>
    </citation>
    <scope>NUCLEOTIDE SEQUENCE [LARGE SCALE GENOMIC DNA]</scope>
    <source>
        <strain evidence="3 4">ZZ0214-1</strain>
    </source>
</reference>
<dbReference type="PANTHER" id="PTHR38248:SF2">
    <property type="entry name" value="FUNK1 11"/>
    <property type="match status" value="1"/>
</dbReference>
<feature type="region of interest" description="Disordered" evidence="1">
    <location>
        <begin position="832"/>
        <end position="958"/>
    </location>
</feature>